<dbReference type="Gene3D" id="2.60.40.10">
    <property type="entry name" value="Immunoglobulins"/>
    <property type="match status" value="1"/>
</dbReference>
<dbReference type="PANTHER" id="PTHR42721">
    <property type="entry name" value="SUGAR HYDROLASE-RELATED"/>
    <property type="match status" value="1"/>
</dbReference>
<dbReference type="RefSeq" id="WP_331244570.1">
    <property type="nucleotide sequence ID" value="NZ_JAQSGJ010000072.1"/>
</dbReference>
<dbReference type="InterPro" id="IPR036962">
    <property type="entry name" value="Glyco_hydro_3_N_sf"/>
</dbReference>
<protein>
    <submittedName>
        <fullName evidence="5">Glycoside hydrolase family 3 C-terminal domain-containing protein</fullName>
    </submittedName>
</protein>
<evidence type="ECO:0000256" key="1">
    <source>
        <dbReference type="ARBA" id="ARBA00005336"/>
    </source>
</evidence>
<keyword evidence="2" id="KW-0732">Signal</keyword>
<dbReference type="SUPFAM" id="SSF51445">
    <property type="entry name" value="(Trans)glycosidases"/>
    <property type="match status" value="1"/>
</dbReference>
<evidence type="ECO:0000313" key="6">
    <source>
        <dbReference type="Proteomes" id="UP001330016"/>
    </source>
</evidence>
<dbReference type="InterPro" id="IPR036881">
    <property type="entry name" value="Glyco_hydro_3_C_sf"/>
</dbReference>
<dbReference type="GO" id="GO:0016787">
    <property type="term" value="F:hydrolase activity"/>
    <property type="evidence" value="ECO:0007669"/>
    <property type="project" value="UniProtKB-KW"/>
</dbReference>
<dbReference type="Pfam" id="PF00933">
    <property type="entry name" value="Glyco_hydro_3"/>
    <property type="match status" value="1"/>
</dbReference>
<dbReference type="InterPro" id="IPR017853">
    <property type="entry name" value="GH"/>
</dbReference>
<reference evidence="5 6" key="1">
    <citation type="submission" date="2023-02" db="EMBL/GenBank/DDBJ databases">
        <title>The predominant lactic acid bacteria and yeasts involved in the spontaneous fermentation of millet during the production of the traditional porridge Hausa koko in Ghana.</title>
        <authorList>
            <person name="Atter A."/>
            <person name="Diaz M."/>
        </authorList>
    </citation>
    <scope>NUCLEOTIDE SEQUENCE [LARGE SCALE GENOMIC DNA]</scope>
    <source>
        <strain evidence="5 6">FI11640</strain>
    </source>
</reference>
<dbReference type="Gene3D" id="3.40.50.1700">
    <property type="entry name" value="Glycoside hydrolase family 3 C-terminal domain"/>
    <property type="match status" value="1"/>
</dbReference>
<proteinExistence type="inferred from homology"/>
<dbReference type="EMBL" id="JAQSGK010000072">
    <property type="protein sequence ID" value="MEE6717130.1"/>
    <property type="molecule type" value="Genomic_DNA"/>
</dbReference>
<dbReference type="Pfam" id="PF01915">
    <property type="entry name" value="Glyco_hydro_3_C"/>
    <property type="match status" value="1"/>
</dbReference>
<evidence type="ECO:0000259" key="4">
    <source>
        <dbReference type="SMART" id="SM01217"/>
    </source>
</evidence>
<dbReference type="SUPFAM" id="SSF52279">
    <property type="entry name" value="Beta-D-glucan exohydrolase, C-terminal domain"/>
    <property type="match status" value="1"/>
</dbReference>
<gene>
    <name evidence="5" type="ORF">PS435_14910</name>
</gene>
<dbReference type="InterPro" id="IPR013783">
    <property type="entry name" value="Ig-like_fold"/>
</dbReference>
<feature type="non-terminal residue" evidence="5">
    <location>
        <position position="709"/>
    </location>
</feature>
<dbReference type="PRINTS" id="PR00133">
    <property type="entry name" value="GLHYDRLASE3"/>
</dbReference>
<feature type="domain" description="Fibronectin type III-like" evidence="4">
    <location>
        <begin position="619"/>
        <end position="688"/>
    </location>
</feature>
<dbReference type="InterPro" id="IPR026891">
    <property type="entry name" value="Fn3-like"/>
</dbReference>
<accession>A0ABU7T3G0</accession>
<evidence type="ECO:0000256" key="3">
    <source>
        <dbReference type="ARBA" id="ARBA00022801"/>
    </source>
</evidence>
<evidence type="ECO:0000256" key="2">
    <source>
        <dbReference type="ARBA" id="ARBA00022729"/>
    </source>
</evidence>
<comment type="caution">
    <text evidence="5">The sequence shown here is derived from an EMBL/GenBank/DDBJ whole genome shotgun (WGS) entry which is preliminary data.</text>
</comment>
<comment type="similarity">
    <text evidence="1">Belongs to the glycosyl hydrolase 3 family.</text>
</comment>
<dbReference type="Gene3D" id="3.20.20.300">
    <property type="entry name" value="Glycoside hydrolase, family 3, N-terminal domain"/>
    <property type="match status" value="1"/>
</dbReference>
<evidence type="ECO:0000313" key="5">
    <source>
        <dbReference type="EMBL" id="MEE6717130.1"/>
    </source>
</evidence>
<dbReference type="Proteomes" id="UP001330016">
    <property type="component" value="Unassembled WGS sequence"/>
</dbReference>
<dbReference type="InterPro" id="IPR001764">
    <property type="entry name" value="Glyco_hydro_3_N"/>
</dbReference>
<dbReference type="SMART" id="SM01217">
    <property type="entry name" value="Fn3_like"/>
    <property type="match status" value="1"/>
</dbReference>
<organism evidence="5 6">
    <name type="scientific">Schleiferilactobacillus harbinensis</name>
    <dbReference type="NCBI Taxonomy" id="304207"/>
    <lineage>
        <taxon>Bacteria</taxon>
        <taxon>Bacillati</taxon>
        <taxon>Bacillota</taxon>
        <taxon>Bacilli</taxon>
        <taxon>Lactobacillales</taxon>
        <taxon>Lactobacillaceae</taxon>
        <taxon>Schleiferilactobacillus</taxon>
    </lineage>
</organism>
<name>A0ABU7T3G0_9LACO</name>
<keyword evidence="6" id="KW-1185">Reference proteome</keyword>
<dbReference type="InterPro" id="IPR002772">
    <property type="entry name" value="Glyco_hydro_3_C"/>
</dbReference>
<dbReference type="Pfam" id="PF14310">
    <property type="entry name" value="Fn3-like"/>
    <property type="match status" value="1"/>
</dbReference>
<dbReference type="InterPro" id="IPR044993">
    <property type="entry name" value="BXL"/>
</dbReference>
<keyword evidence="3 5" id="KW-0378">Hydrolase</keyword>
<dbReference type="PANTHER" id="PTHR42721:SF3">
    <property type="entry name" value="BETA-D-XYLOSIDASE 5-RELATED"/>
    <property type="match status" value="1"/>
</dbReference>
<sequence>MTPSIRMSRHEAREKAKQLVSQMTVTEKIGQLEYDAEAINRLNIPEYNYWNEALHGVARAGTATVFPQSIGLAAMFDPEGLKKIGDAVATEGRAKHNEYARLGDRDIYKGLTFWSPNVNIFRDPRWGRGHETYGEDPYLTATNGVAYIQGLQGNEKYLKLAACAKHFAVHSGPEGIRHGFNATATKKDMNETYLPAFKAAVQEGNVESVMAAYNAVNGEPAPVSETLLQKILREEWHFTGHVVSDYGAEEDVREHHHYTTSDAQTMALAIKAGCDLCAGHIAKYLHQALTEQLISEEEITRSVERLMTTRILLGLGAKDNPYDQIPFEANDTPAHHRLALEAAYRSFVLLKNDNLLPLNPDTTNSIAVIGPTADSTVILQGNYAGTASNNTTILAGIRQAMGTKGRVNYSEGCHLFKDRLSGLAKADDRESEAVSMAEHSDVVVLCLGLDSTIEGEQGDAGNAYAAGDKTDLALPGHQQQLLDKVLAVGKPVILLITAGSALTFNGAEMNPNLRAIMDVWYPGALGGQAVADVLFGKTAPSGKLPVTFYQTTTELPDFTDYSMKDRTYRYMRNEALYPFGYGLTYSKVVLSNAHAESGADGNIVVSVDVENTGNRTTEDVIQVYIQPQDNVDAPLNPKLTAYQRITLNPKEKNAFSLRLPDYAFQVVDNNGQVYIPSGTFDLFLGTGQPDRRTALLSGEKSLHLTIRRG</sequence>